<evidence type="ECO:0000256" key="2">
    <source>
        <dbReference type="ARBA" id="ARBA00023125"/>
    </source>
</evidence>
<dbReference type="Gene3D" id="1.10.10.2910">
    <property type="match status" value="1"/>
</dbReference>
<dbReference type="RefSeq" id="WP_057738964.1">
    <property type="nucleotide sequence ID" value="NZ_AZDQ01000029.1"/>
</dbReference>
<dbReference type="InterPro" id="IPR010982">
    <property type="entry name" value="Lambda_DNA-bd_dom_sf"/>
</dbReference>
<name>A0A2K9HJW5_9LACO</name>
<dbReference type="Pfam" id="PF06114">
    <property type="entry name" value="Peptidase_M78"/>
    <property type="match status" value="1"/>
</dbReference>
<comment type="similarity">
    <text evidence="1">Belongs to the short-chain fatty acyl-CoA assimilation regulator (ScfR) family.</text>
</comment>
<dbReference type="GO" id="GO:0003677">
    <property type="term" value="F:DNA binding"/>
    <property type="evidence" value="ECO:0007669"/>
    <property type="project" value="UniProtKB-KW"/>
</dbReference>
<dbReference type="EMBL" id="CP018867">
    <property type="protein sequence ID" value="AUI72831.1"/>
    <property type="molecule type" value="Genomic_DNA"/>
</dbReference>
<sequence>MMNKEKIYKDLIAFHPGSYIEDIVNELNITQQEFADRLGISAKTISKIINGEDNISNDIANKLAKLTGISINTWINLQKEYDIKSMEIKDKQNEDEEKSICKLIDFGYLKRNHFVEDKKYSNEEKIVELRQVLNISDLSNLSEFNSVVSYRNTRGFSEKSIVNSNVMLELAMNEARNVTDNKYTKVKLEKILPRIRKMSLESPRIFYPEIKRLLLDCGIVLVGLPNLKNANLNGATKRFKNGSVMLLITDRNKRSDIFWFSLIHELGHIYLNDFYSDYKDDEKYLQKERKADQFAANFFIPEDLYSNFINKNEYDRESIQHFAKELKIDPSIVVGRLQRDKYIDYSEFNDLKTSYNIVRSTDV</sequence>
<dbReference type="SUPFAM" id="SSF47413">
    <property type="entry name" value="lambda repressor-like DNA-binding domains"/>
    <property type="match status" value="1"/>
</dbReference>
<protein>
    <submittedName>
        <fullName evidence="4">Addiction module antidote protein, HigA family</fullName>
    </submittedName>
</protein>
<dbReference type="AlphaFoldDB" id="A0A2K9HJW5"/>
<dbReference type="InterPro" id="IPR010359">
    <property type="entry name" value="IrrE_HExxH"/>
</dbReference>
<gene>
    <name evidence="4" type="ORF">LA20249_08910</name>
</gene>
<proteinExistence type="inferred from homology"/>
<dbReference type="InterPro" id="IPR013430">
    <property type="entry name" value="Toxin_antidote_HigA"/>
</dbReference>
<evidence type="ECO:0000259" key="3">
    <source>
        <dbReference type="PROSITE" id="PS50943"/>
    </source>
</evidence>
<reference evidence="4 5" key="1">
    <citation type="submission" date="2016-12" db="EMBL/GenBank/DDBJ databases">
        <title>The whole genome sequencing and assembly of Lactobacillus alimentarius DSM 20249T strain.</title>
        <authorList>
            <person name="Lee Y.-J."/>
            <person name="Yi H."/>
            <person name="Bahn Y.-S."/>
            <person name="Kim J.F."/>
            <person name="Lee D.-W."/>
        </authorList>
    </citation>
    <scope>NUCLEOTIDE SEQUENCE [LARGE SCALE GENOMIC DNA]</scope>
    <source>
        <strain evidence="4 5">DSM 20249</strain>
    </source>
</reference>
<keyword evidence="5" id="KW-1185">Reference proteome</keyword>
<dbReference type="Proteomes" id="UP000234653">
    <property type="component" value="Chromosome"/>
</dbReference>
<dbReference type="KEGG" id="lali:LA20249_08910"/>
<dbReference type="InterPro" id="IPR001387">
    <property type="entry name" value="Cro/C1-type_HTH"/>
</dbReference>
<keyword evidence="2" id="KW-0238">DNA-binding</keyword>
<dbReference type="SMART" id="SM00530">
    <property type="entry name" value="HTH_XRE"/>
    <property type="match status" value="1"/>
</dbReference>
<organism evidence="4 5">
    <name type="scientific">Companilactobacillus alimentarius DSM 20249</name>
    <dbReference type="NCBI Taxonomy" id="1423720"/>
    <lineage>
        <taxon>Bacteria</taxon>
        <taxon>Bacillati</taxon>
        <taxon>Bacillota</taxon>
        <taxon>Bacilli</taxon>
        <taxon>Lactobacillales</taxon>
        <taxon>Lactobacillaceae</taxon>
        <taxon>Companilactobacillus</taxon>
    </lineage>
</organism>
<dbReference type="PROSITE" id="PS50943">
    <property type="entry name" value="HTH_CROC1"/>
    <property type="match status" value="1"/>
</dbReference>
<dbReference type="Gene3D" id="1.10.260.40">
    <property type="entry name" value="lambda repressor-like DNA-binding domains"/>
    <property type="match status" value="1"/>
</dbReference>
<evidence type="ECO:0000313" key="5">
    <source>
        <dbReference type="Proteomes" id="UP000234653"/>
    </source>
</evidence>
<dbReference type="STRING" id="1423720.FC67_GL000766"/>
<feature type="domain" description="HTH cro/C1-type" evidence="3">
    <location>
        <begin position="20"/>
        <end position="74"/>
    </location>
</feature>
<dbReference type="CDD" id="cd00093">
    <property type="entry name" value="HTH_XRE"/>
    <property type="match status" value="1"/>
</dbReference>
<dbReference type="PANTHER" id="PTHR36924">
    <property type="entry name" value="ANTITOXIN HIGA-1"/>
    <property type="match status" value="1"/>
</dbReference>
<evidence type="ECO:0000313" key="4">
    <source>
        <dbReference type="EMBL" id="AUI72831.1"/>
    </source>
</evidence>
<dbReference type="NCBIfam" id="TIGR02607">
    <property type="entry name" value="antidote_HigA"/>
    <property type="match status" value="1"/>
</dbReference>
<accession>A0A2K9HJW5</accession>
<dbReference type="PANTHER" id="PTHR36924:SF1">
    <property type="entry name" value="ANTITOXIN HIGA-1"/>
    <property type="match status" value="1"/>
</dbReference>
<dbReference type="Pfam" id="PF01381">
    <property type="entry name" value="HTH_3"/>
    <property type="match status" value="1"/>
</dbReference>
<evidence type="ECO:0000256" key="1">
    <source>
        <dbReference type="ARBA" id="ARBA00007227"/>
    </source>
</evidence>